<dbReference type="SUPFAM" id="SSF54928">
    <property type="entry name" value="RNA-binding domain, RBD"/>
    <property type="match status" value="2"/>
</dbReference>
<keyword evidence="3 7" id="KW-0863">Zinc-finger</keyword>
<evidence type="ECO:0000256" key="4">
    <source>
        <dbReference type="ARBA" id="ARBA00022833"/>
    </source>
</evidence>
<dbReference type="InterPro" id="IPR041591">
    <property type="entry name" value="OCRE"/>
</dbReference>
<keyword evidence="6" id="KW-0694">RNA-binding</keyword>
<feature type="region of interest" description="Disordered" evidence="8">
    <location>
        <begin position="282"/>
        <end position="334"/>
    </location>
</feature>
<evidence type="ECO:0000259" key="10">
    <source>
        <dbReference type="PROSITE" id="PS50199"/>
    </source>
</evidence>
<dbReference type="Gene3D" id="4.10.1060.10">
    <property type="entry name" value="Zinc finger, RanBP2-type"/>
    <property type="match status" value="1"/>
</dbReference>
<evidence type="ECO:0000256" key="6">
    <source>
        <dbReference type="PROSITE-ProRule" id="PRU00176"/>
    </source>
</evidence>
<dbReference type="PROSITE" id="PS50102">
    <property type="entry name" value="RRM"/>
    <property type="match status" value="1"/>
</dbReference>
<feature type="domain" description="RanBP2-type" evidence="10">
    <location>
        <begin position="136"/>
        <end position="166"/>
    </location>
</feature>
<dbReference type="PANTHER" id="PTHR13948:SF3">
    <property type="entry name" value="FI21118P1"/>
    <property type="match status" value="1"/>
</dbReference>
<dbReference type="AlphaFoldDB" id="A0AAD7UM41"/>
<name>A0AAD7UM41_9STRA</name>
<dbReference type="Pfam" id="PF17780">
    <property type="entry name" value="OCRE"/>
    <property type="match status" value="1"/>
</dbReference>
<dbReference type="GO" id="GO:0005634">
    <property type="term" value="C:nucleus"/>
    <property type="evidence" value="ECO:0007669"/>
    <property type="project" value="UniProtKB-SubCell"/>
</dbReference>
<gene>
    <name evidence="11" type="ORF">CTAYLR_009512</name>
</gene>
<keyword evidence="2" id="KW-0479">Metal-binding</keyword>
<sequence length="529" mass="58931">MRRRQSKRRRSRSASSRGSSWSSSSSVRSERSRRRKDVVESATLMVRGLNPLTTEYGLEAAVAQFWPKAVRVVADRSTLERRGAFGFIEFPGIEYARGLMHAFPGPPHGPSLVVDGAEVRLEYGRGRPLERPRGVSSGHADWVCECGAINFARRVRCFTCSLDRPARPRMASDAPDQDQLGKYDTDEQTPCLVVYGLSRYTGEAELANAMRAYAPVKDVKLLRDVSGQTRGVGFVTFFNVQAAAHTLQTASGRASVDGQPVKLAYTKGAALAQVIARAALERIPPRPRPNPAAAAAAAASRPVEFDRRRSPSSGEESEGRRRRRRNKEWPPPFEANTAAYAFDPTSRYFYEPVSGFYYDPKTKVYYNAHTKDYYHYAQHASPPFTKFEAPQQPPPDNNNNNNNTRSNSKPAAKKRSKKHESSARKGPVAFGLAPAAPQNEPPKKVAPAFAASRLLLMGHDYDQLHRLVVDNKPVIRHCPTTGKWMCLVSRRQFNSESLLKKHVAKSALYRDALEKAAHESRLIVIDQKP</sequence>
<feature type="compositionally biased region" description="Basic residues" evidence="8">
    <location>
        <begin position="1"/>
        <end position="12"/>
    </location>
</feature>
<comment type="caution">
    <text evidence="11">The sequence shown here is derived from an EMBL/GenBank/DDBJ whole genome shotgun (WGS) entry which is preliminary data.</text>
</comment>
<dbReference type="PROSITE" id="PS50199">
    <property type="entry name" value="ZF_RANBP2_2"/>
    <property type="match status" value="1"/>
</dbReference>
<feature type="compositionally biased region" description="Low complexity" evidence="8">
    <location>
        <begin position="291"/>
        <end position="302"/>
    </location>
</feature>
<keyword evidence="12" id="KW-1185">Reference proteome</keyword>
<reference evidence="11" key="1">
    <citation type="submission" date="2023-01" db="EMBL/GenBank/DDBJ databases">
        <title>Metagenome sequencing of chrysophaentin producing Chrysophaeum taylorii.</title>
        <authorList>
            <person name="Davison J."/>
            <person name="Bewley C."/>
        </authorList>
    </citation>
    <scope>NUCLEOTIDE SEQUENCE</scope>
    <source>
        <strain evidence="11">NIES-1699</strain>
    </source>
</reference>
<dbReference type="InterPro" id="IPR036443">
    <property type="entry name" value="Znf_RanBP2_sf"/>
</dbReference>
<keyword evidence="5" id="KW-0539">Nucleus</keyword>
<dbReference type="Pfam" id="PF00076">
    <property type="entry name" value="RRM_1"/>
    <property type="match status" value="1"/>
</dbReference>
<organism evidence="11 12">
    <name type="scientific">Chrysophaeum taylorii</name>
    <dbReference type="NCBI Taxonomy" id="2483200"/>
    <lineage>
        <taxon>Eukaryota</taxon>
        <taxon>Sar</taxon>
        <taxon>Stramenopiles</taxon>
        <taxon>Ochrophyta</taxon>
        <taxon>Pelagophyceae</taxon>
        <taxon>Pelagomonadales</taxon>
        <taxon>Pelagomonadaceae</taxon>
        <taxon>Chrysophaeum</taxon>
    </lineage>
</organism>
<dbReference type="InterPro" id="IPR012677">
    <property type="entry name" value="Nucleotide-bd_a/b_plait_sf"/>
</dbReference>
<evidence type="ECO:0000256" key="1">
    <source>
        <dbReference type="ARBA" id="ARBA00004123"/>
    </source>
</evidence>
<dbReference type="SMART" id="SM00360">
    <property type="entry name" value="RRM"/>
    <property type="match status" value="2"/>
</dbReference>
<evidence type="ECO:0000256" key="2">
    <source>
        <dbReference type="ARBA" id="ARBA00022723"/>
    </source>
</evidence>
<feature type="region of interest" description="Disordered" evidence="8">
    <location>
        <begin position="384"/>
        <end position="444"/>
    </location>
</feature>
<protein>
    <submittedName>
        <fullName evidence="11">Uncharacterized protein</fullName>
    </submittedName>
</protein>
<proteinExistence type="predicted"/>
<dbReference type="InterPro" id="IPR035979">
    <property type="entry name" value="RBD_domain_sf"/>
</dbReference>
<dbReference type="GO" id="GO:0003723">
    <property type="term" value="F:RNA binding"/>
    <property type="evidence" value="ECO:0007669"/>
    <property type="project" value="UniProtKB-UniRule"/>
</dbReference>
<evidence type="ECO:0000256" key="7">
    <source>
        <dbReference type="PROSITE-ProRule" id="PRU00322"/>
    </source>
</evidence>
<comment type="subcellular location">
    <subcellularLocation>
        <location evidence="1">Nucleus</location>
    </subcellularLocation>
</comment>
<dbReference type="CDD" id="cd16074">
    <property type="entry name" value="OCRE"/>
    <property type="match status" value="1"/>
</dbReference>
<dbReference type="Gene3D" id="3.30.70.330">
    <property type="match status" value="2"/>
</dbReference>
<feature type="region of interest" description="Disordered" evidence="8">
    <location>
        <begin position="1"/>
        <end position="34"/>
    </location>
</feature>
<keyword evidence="4" id="KW-0862">Zinc</keyword>
<dbReference type="InterPro" id="IPR000504">
    <property type="entry name" value="RRM_dom"/>
</dbReference>
<dbReference type="GO" id="GO:0008270">
    <property type="term" value="F:zinc ion binding"/>
    <property type="evidence" value="ECO:0007669"/>
    <property type="project" value="UniProtKB-KW"/>
</dbReference>
<dbReference type="SUPFAM" id="SSF90209">
    <property type="entry name" value="Ran binding protein zinc finger-like"/>
    <property type="match status" value="1"/>
</dbReference>
<feature type="compositionally biased region" description="Low complexity" evidence="8">
    <location>
        <begin position="13"/>
        <end position="27"/>
    </location>
</feature>
<dbReference type="EMBL" id="JAQMWT010000064">
    <property type="protein sequence ID" value="KAJ8611739.1"/>
    <property type="molecule type" value="Genomic_DNA"/>
</dbReference>
<evidence type="ECO:0000259" key="9">
    <source>
        <dbReference type="PROSITE" id="PS50102"/>
    </source>
</evidence>
<evidence type="ECO:0000256" key="3">
    <source>
        <dbReference type="ARBA" id="ARBA00022771"/>
    </source>
</evidence>
<dbReference type="PANTHER" id="PTHR13948">
    <property type="entry name" value="RNA-BINDING PROTEIN"/>
    <property type="match status" value="1"/>
</dbReference>
<evidence type="ECO:0000313" key="12">
    <source>
        <dbReference type="Proteomes" id="UP001230188"/>
    </source>
</evidence>
<evidence type="ECO:0000256" key="5">
    <source>
        <dbReference type="ARBA" id="ARBA00023242"/>
    </source>
</evidence>
<accession>A0AAD7UM41</accession>
<dbReference type="GO" id="GO:0000398">
    <property type="term" value="P:mRNA splicing, via spliceosome"/>
    <property type="evidence" value="ECO:0007669"/>
    <property type="project" value="TreeGrafter"/>
</dbReference>
<evidence type="ECO:0000313" key="11">
    <source>
        <dbReference type="EMBL" id="KAJ8611739.1"/>
    </source>
</evidence>
<dbReference type="Proteomes" id="UP001230188">
    <property type="component" value="Unassembled WGS sequence"/>
</dbReference>
<dbReference type="InterPro" id="IPR001876">
    <property type="entry name" value="Znf_RanBP2"/>
</dbReference>
<evidence type="ECO:0000256" key="8">
    <source>
        <dbReference type="SAM" id="MobiDB-lite"/>
    </source>
</evidence>
<feature type="domain" description="RRM" evidence="9">
    <location>
        <begin position="190"/>
        <end position="268"/>
    </location>
</feature>